<feature type="transmembrane region" description="Helical" evidence="8">
    <location>
        <begin position="303"/>
        <end position="325"/>
    </location>
</feature>
<evidence type="ECO:0000256" key="8">
    <source>
        <dbReference type="SAM" id="Phobius"/>
    </source>
</evidence>
<proteinExistence type="predicted"/>
<feature type="transmembrane region" description="Helical" evidence="8">
    <location>
        <begin position="232"/>
        <end position="251"/>
    </location>
</feature>
<reference evidence="13" key="1">
    <citation type="submission" date="2023-11" db="UniProtKB">
        <authorList>
            <consortium name="WormBaseParasite"/>
        </authorList>
    </citation>
    <scope>IDENTIFICATION</scope>
</reference>
<dbReference type="Proteomes" id="UP000050790">
    <property type="component" value="Unassembled WGS sequence"/>
</dbReference>
<protein>
    <recommendedName>
        <fullName evidence="14">Cytochrome b561 domain-containing protein</fullName>
    </recommendedName>
</protein>
<dbReference type="InterPro" id="IPR005018">
    <property type="entry name" value="DOMON_domain"/>
</dbReference>
<keyword evidence="2" id="KW-0813">Transport</keyword>
<evidence type="ECO:0000256" key="3">
    <source>
        <dbReference type="ARBA" id="ARBA00022692"/>
    </source>
</evidence>
<feature type="transmembrane region" description="Helical" evidence="8">
    <location>
        <begin position="445"/>
        <end position="468"/>
    </location>
</feature>
<name>A0AA84Z446_9TREM</name>
<sequence length="469" mass="52697">MFLLITVLVNLALSATFANAIFPDITLHECALTKGCLRPAMCTESSCAFLVTWKLVSVKSENYVEFELRGNVQKVTGFIALAFSKDQRVGDDGVVGCYYQSSTNTVNIRAGYNDIAGKTTNFYNGPDEELLITDGENLGGTFNAMDGTLQCRFRRRVRPLDTIHQLMDLTSPNAYHLIVTRGVERKKDGFGRPFAGGESVSQRPVVITSPIYGSMTGIIGRGSAIAKTHGCLMVLAWVLCASIGIILARYYKDVWPNSGLLGERVWFQSHRILQGICVGLTCISIILIFIYCEGYSQATAYPYYIHPILGLIVFSLALINPIIALCRCNPAHEYRPWFNWIHFFIGTFAYVLSVPTMMLGLRMPAAGLQLQFINYPLWILIFFVIFQFIIEITLEIHGCFYYRRNKNKRRTYVLEIDQYQAAKRLNNARQPRPPEPEPSGRMFKYFIIGLHATVCAIVAVILVIIIAVN</sequence>
<comment type="subcellular location">
    <subcellularLocation>
        <location evidence="1">Membrane</location>
    </subcellularLocation>
</comment>
<dbReference type="PANTHER" id="PTHR23130:SF171">
    <property type="entry name" value="OS01G0895300 PROTEIN"/>
    <property type="match status" value="1"/>
</dbReference>
<dbReference type="Gene3D" id="1.20.120.1770">
    <property type="match status" value="1"/>
</dbReference>
<evidence type="ECO:0000256" key="1">
    <source>
        <dbReference type="ARBA" id="ARBA00004370"/>
    </source>
</evidence>
<evidence type="ECO:0000256" key="9">
    <source>
        <dbReference type="SAM" id="SignalP"/>
    </source>
</evidence>
<dbReference type="InterPro" id="IPR006593">
    <property type="entry name" value="Cyt_b561/ferric_Rdtase_TM"/>
</dbReference>
<dbReference type="CDD" id="cd09628">
    <property type="entry name" value="DOMON_SDR_2_like"/>
    <property type="match status" value="1"/>
</dbReference>
<dbReference type="SMART" id="SM00665">
    <property type="entry name" value="B561"/>
    <property type="match status" value="1"/>
</dbReference>
<feature type="domain" description="DOMON" evidence="10">
    <location>
        <begin position="47"/>
        <end position="182"/>
    </location>
</feature>
<evidence type="ECO:0000256" key="5">
    <source>
        <dbReference type="ARBA" id="ARBA00022982"/>
    </source>
</evidence>
<dbReference type="PROSITE" id="PS50939">
    <property type="entry name" value="CYTOCHROME_B561"/>
    <property type="match status" value="1"/>
</dbReference>
<dbReference type="CDD" id="cd08760">
    <property type="entry name" value="Cyt_b561_FRRS1_like"/>
    <property type="match status" value="1"/>
</dbReference>
<dbReference type="WBParaSite" id="SMRG1_11120.1">
    <property type="protein sequence ID" value="SMRG1_11120.1"/>
    <property type="gene ID" value="SMRG1_11120"/>
</dbReference>
<evidence type="ECO:0000256" key="7">
    <source>
        <dbReference type="ARBA" id="ARBA00023136"/>
    </source>
</evidence>
<dbReference type="GO" id="GO:0016020">
    <property type="term" value="C:membrane"/>
    <property type="evidence" value="ECO:0007669"/>
    <property type="project" value="UniProtKB-SubCell"/>
</dbReference>
<evidence type="ECO:0000259" key="11">
    <source>
        <dbReference type="PROSITE" id="PS50939"/>
    </source>
</evidence>
<evidence type="ECO:0000259" key="10">
    <source>
        <dbReference type="PROSITE" id="PS50836"/>
    </source>
</evidence>
<feature type="signal peptide" evidence="9">
    <location>
        <begin position="1"/>
        <end position="20"/>
    </location>
</feature>
<evidence type="ECO:0008006" key="14">
    <source>
        <dbReference type="Google" id="ProtNLM"/>
    </source>
</evidence>
<keyword evidence="7 8" id="KW-0472">Membrane</keyword>
<keyword evidence="4 9" id="KW-0732">Signal</keyword>
<dbReference type="PANTHER" id="PTHR23130">
    <property type="entry name" value="CYTOCHROME B561 AND DOMON DOMAIN-CONTAINING PROTEIN"/>
    <property type="match status" value="1"/>
</dbReference>
<dbReference type="AlphaFoldDB" id="A0AA84Z446"/>
<feature type="transmembrane region" description="Helical" evidence="8">
    <location>
        <begin position="337"/>
        <end position="357"/>
    </location>
</feature>
<keyword evidence="3 8" id="KW-0812">Transmembrane</keyword>
<evidence type="ECO:0000256" key="6">
    <source>
        <dbReference type="ARBA" id="ARBA00022989"/>
    </source>
</evidence>
<feature type="transmembrane region" description="Helical" evidence="8">
    <location>
        <begin position="272"/>
        <end position="291"/>
    </location>
</feature>
<feature type="chain" id="PRO_5041634189" description="Cytochrome b561 domain-containing protein" evidence="9">
    <location>
        <begin position="21"/>
        <end position="469"/>
    </location>
</feature>
<organism evidence="12 13">
    <name type="scientific">Schistosoma margrebowiei</name>
    <dbReference type="NCBI Taxonomy" id="48269"/>
    <lineage>
        <taxon>Eukaryota</taxon>
        <taxon>Metazoa</taxon>
        <taxon>Spiralia</taxon>
        <taxon>Lophotrochozoa</taxon>
        <taxon>Platyhelminthes</taxon>
        <taxon>Trematoda</taxon>
        <taxon>Digenea</taxon>
        <taxon>Strigeidida</taxon>
        <taxon>Schistosomatoidea</taxon>
        <taxon>Schistosomatidae</taxon>
        <taxon>Schistosoma</taxon>
    </lineage>
</organism>
<dbReference type="Pfam" id="PF03351">
    <property type="entry name" value="DOMON"/>
    <property type="match status" value="1"/>
</dbReference>
<evidence type="ECO:0000256" key="2">
    <source>
        <dbReference type="ARBA" id="ARBA00022448"/>
    </source>
</evidence>
<feature type="domain" description="Cytochrome b561" evidence="11">
    <location>
        <begin position="191"/>
        <end position="395"/>
    </location>
</feature>
<evidence type="ECO:0000313" key="12">
    <source>
        <dbReference type="Proteomes" id="UP000050790"/>
    </source>
</evidence>
<dbReference type="PROSITE" id="PS50836">
    <property type="entry name" value="DOMON"/>
    <property type="match status" value="1"/>
</dbReference>
<feature type="transmembrane region" description="Helical" evidence="8">
    <location>
        <begin position="377"/>
        <end position="402"/>
    </location>
</feature>
<keyword evidence="5" id="KW-0249">Electron transport</keyword>
<accession>A0AA84Z446</accession>
<dbReference type="Pfam" id="PF03188">
    <property type="entry name" value="Cytochrom_B561"/>
    <property type="match status" value="1"/>
</dbReference>
<evidence type="ECO:0000313" key="13">
    <source>
        <dbReference type="WBParaSite" id="SMRG1_11120.1"/>
    </source>
</evidence>
<keyword evidence="6 8" id="KW-1133">Transmembrane helix</keyword>
<evidence type="ECO:0000256" key="4">
    <source>
        <dbReference type="ARBA" id="ARBA00022729"/>
    </source>
</evidence>